<organism evidence="2 3">
    <name type="scientific">Streptomyces poriferorum</name>
    <dbReference type="NCBI Taxonomy" id="2798799"/>
    <lineage>
        <taxon>Bacteria</taxon>
        <taxon>Bacillati</taxon>
        <taxon>Actinomycetota</taxon>
        <taxon>Actinomycetes</taxon>
        <taxon>Kitasatosporales</taxon>
        <taxon>Streptomycetaceae</taxon>
        <taxon>Streptomyces</taxon>
    </lineage>
</organism>
<evidence type="ECO:0000256" key="1">
    <source>
        <dbReference type="SAM" id="MobiDB-lite"/>
    </source>
</evidence>
<feature type="region of interest" description="Disordered" evidence="1">
    <location>
        <begin position="1"/>
        <end position="41"/>
    </location>
</feature>
<sequence>MSATLWFTPWKPGPAADIAPGVNGQSDGKGRSGGSDGGTDGAAVVSVTEFTPHRPLTALGVTVEGIALRRIWQDLEGAVGLWLWVDPDPFRPRSGSISVWRTERDLHAFVGRRDHMRIVRSYRNRGSMRATTWQTDGFDMDATQEAARALLSGRSAWPA</sequence>
<dbReference type="Proteomes" id="UP001235744">
    <property type="component" value="Chromosome"/>
</dbReference>
<gene>
    <name evidence="2" type="ORF">P8A19_24535</name>
</gene>
<feature type="compositionally biased region" description="Gly residues" evidence="1">
    <location>
        <begin position="31"/>
        <end position="40"/>
    </location>
</feature>
<dbReference type="RefSeq" id="WP_219569876.1">
    <property type="nucleotide sequence ID" value="NZ_CP120988.1"/>
</dbReference>
<proteinExistence type="predicted"/>
<protein>
    <recommendedName>
        <fullName evidence="4">DUF3291 domain-containing protein</fullName>
    </recommendedName>
</protein>
<keyword evidence="3" id="KW-1185">Reference proteome</keyword>
<evidence type="ECO:0000313" key="3">
    <source>
        <dbReference type="Proteomes" id="UP001235744"/>
    </source>
</evidence>
<accession>A0ABY9ISK8</accession>
<evidence type="ECO:0000313" key="2">
    <source>
        <dbReference type="EMBL" id="WLQ58400.1"/>
    </source>
</evidence>
<evidence type="ECO:0008006" key="4">
    <source>
        <dbReference type="Google" id="ProtNLM"/>
    </source>
</evidence>
<reference evidence="2 3" key="1">
    <citation type="submission" date="2023-03" db="EMBL/GenBank/DDBJ databases">
        <title>Isolation and description of six Streptomyces strains from soil environments, able to metabolize different microbial glucans.</title>
        <authorList>
            <person name="Widen T."/>
            <person name="Larsbrink J."/>
        </authorList>
    </citation>
    <scope>NUCLEOTIDE SEQUENCE [LARGE SCALE GENOMIC DNA]</scope>
    <source>
        <strain evidence="2 3">Alt2</strain>
    </source>
</reference>
<name>A0ABY9ISK8_9ACTN</name>
<dbReference type="EMBL" id="CP120988">
    <property type="protein sequence ID" value="WLQ58400.1"/>
    <property type="molecule type" value="Genomic_DNA"/>
</dbReference>